<evidence type="ECO:0000256" key="2">
    <source>
        <dbReference type="ARBA" id="ARBA00023002"/>
    </source>
</evidence>
<dbReference type="AlphaFoldDB" id="A0A7G9GBA6"/>
<dbReference type="PANTHER" id="PTHR11496">
    <property type="entry name" value="ALCOHOL DEHYDROGENASE"/>
    <property type="match status" value="1"/>
</dbReference>
<dbReference type="PANTHER" id="PTHR11496:SF102">
    <property type="entry name" value="ALCOHOL DEHYDROGENASE 4"/>
    <property type="match status" value="1"/>
</dbReference>
<reference evidence="6 7" key="1">
    <citation type="submission" date="2020-08" db="EMBL/GenBank/DDBJ databases">
        <authorList>
            <person name="Liu C."/>
            <person name="Sun Q."/>
        </authorList>
    </citation>
    <scope>NUCLEOTIDE SEQUENCE [LARGE SCALE GENOMIC DNA]</scope>
    <source>
        <strain evidence="6 7">NSJ-29</strain>
    </source>
</reference>
<gene>
    <name evidence="6" type="ORF">H9Q79_14510</name>
</gene>
<evidence type="ECO:0000256" key="3">
    <source>
        <dbReference type="ARBA" id="ARBA00023027"/>
    </source>
</evidence>
<dbReference type="InterPro" id="IPR018211">
    <property type="entry name" value="ADH_Fe_CS"/>
</dbReference>
<dbReference type="Gene3D" id="1.20.1090.10">
    <property type="entry name" value="Dehydroquinate synthase-like - alpha domain"/>
    <property type="match status" value="1"/>
</dbReference>
<dbReference type="SUPFAM" id="SSF56796">
    <property type="entry name" value="Dehydroquinate synthase-like"/>
    <property type="match status" value="1"/>
</dbReference>
<dbReference type="InterPro" id="IPR001670">
    <property type="entry name" value="ADH_Fe/GldA"/>
</dbReference>
<evidence type="ECO:0000313" key="7">
    <source>
        <dbReference type="Proteomes" id="UP000515860"/>
    </source>
</evidence>
<dbReference type="Proteomes" id="UP000515860">
    <property type="component" value="Chromosome"/>
</dbReference>
<feature type="domain" description="Fe-containing alcohol dehydrogenase-like C-terminal" evidence="5">
    <location>
        <begin position="203"/>
        <end position="399"/>
    </location>
</feature>
<dbReference type="Pfam" id="PF00465">
    <property type="entry name" value="Fe-ADH"/>
    <property type="match status" value="1"/>
</dbReference>
<keyword evidence="3" id="KW-0520">NAD</keyword>
<evidence type="ECO:0000256" key="1">
    <source>
        <dbReference type="ARBA" id="ARBA00007358"/>
    </source>
</evidence>
<dbReference type="CDD" id="cd08551">
    <property type="entry name" value="Fe-ADH"/>
    <property type="match status" value="1"/>
</dbReference>
<accession>A0A7G9GBA6</accession>
<evidence type="ECO:0000313" key="6">
    <source>
        <dbReference type="EMBL" id="QNM08088.1"/>
    </source>
</evidence>
<dbReference type="Pfam" id="PF25137">
    <property type="entry name" value="ADH_Fe_C"/>
    <property type="match status" value="1"/>
</dbReference>
<name>A0A7G9GBA6_9FIRM</name>
<dbReference type="PROSITE" id="PS00913">
    <property type="entry name" value="ADH_IRON_1"/>
    <property type="match status" value="1"/>
</dbReference>
<dbReference type="GO" id="GO:0046872">
    <property type="term" value="F:metal ion binding"/>
    <property type="evidence" value="ECO:0007669"/>
    <property type="project" value="InterPro"/>
</dbReference>
<protein>
    <submittedName>
        <fullName evidence="6">Iron-containing alcohol dehydrogenase</fullName>
    </submittedName>
</protein>
<dbReference type="GO" id="GO:0004022">
    <property type="term" value="F:alcohol dehydrogenase (NAD+) activity"/>
    <property type="evidence" value="ECO:0007669"/>
    <property type="project" value="UniProtKB-ARBA"/>
</dbReference>
<dbReference type="InterPro" id="IPR056798">
    <property type="entry name" value="ADH_Fe_C"/>
</dbReference>
<dbReference type="Gene3D" id="3.40.50.1970">
    <property type="match status" value="1"/>
</dbReference>
<evidence type="ECO:0000259" key="4">
    <source>
        <dbReference type="Pfam" id="PF00465"/>
    </source>
</evidence>
<dbReference type="RefSeq" id="WP_118646815.1">
    <property type="nucleotide sequence ID" value="NZ_CP060635.1"/>
</dbReference>
<sequence length="416" mass="45597">MATKRQLEKYRPFGVKGYVYSGSGSISVIGKICNSEGWKKLLLVIDPGVLAAGGADSIIKTVEAAGLEYKIFSEIKPNPLQVDIETIGFPMYQEFGADAIIAVGGGSAMDSAKGIAMMGDSGKTIDELEKILFALDPHVATPWHTFPMICIPTTFGTGSEVIRNAVISDVTGHKLVPMHDCILPAYAIEDPDLMATLPAHVAAATAMDALVQAIESYVSRAATEFSELCALHAIELIGPNIVRYVRNPAEEGPADAICRGAMFAGVSWNCSSIAQIHACNHPITEVLHIAHGDACAILLPWFVEWNGENKREKFWKVYNAMYPLETVAYKDFDLNVLVKKLMKLNYDLNILNNMTMDEYAKSRGIEGGCPDELCDQIIDMQFAGRDLPQYPRKTSDAEMKKALRDVNHGKYIYQPE</sequence>
<comment type="similarity">
    <text evidence="1">Belongs to the iron-containing alcohol dehydrogenase family.</text>
</comment>
<feature type="domain" description="Alcohol dehydrogenase iron-type/glycerol dehydrogenase GldA" evidence="4">
    <location>
        <begin position="19"/>
        <end position="191"/>
    </location>
</feature>
<proteinExistence type="inferred from homology"/>
<keyword evidence="2" id="KW-0560">Oxidoreductase</keyword>
<dbReference type="EMBL" id="CP060635">
    <property type="protein sequence ID" value="QNM08088.1"/>
    <property type="molecule type" value="Genomic_DNA"/>
</dbReference>
<organism evidence="6 7">
    <name type="scientific">Wansuia hejianensis</name>
    <dbReference type="NCBI Taxonomy" id="2763667"/>
    <lineage>
        <taxon>Bacteria</taxon>
        <taxon>Bacillati</taxon>
        <taxon>Bacillota</taxon>
        <taxon>Clostridia</taxon>
        <taxon>Lachnospirales</taxon>
        <taxon>Lachnospiraceae</taxon>
        <taxon>Wansuia</taxon>
    </lineage>
</organism>
<evidence type="ECO:0000259" key="5">
    <source>
        <dbReference type="Pfam" id="PF25137"/>
    </source>
</evidence>
<dbReference type="KEGG" id="whj:H9Q79_14510"/>
<keyword evidence="7" id="KW-1185">Reference proteome</keyword>
<dbReference type="InterPro" id="IPR039697">
    <property type="entry name" value="Alcohol_dehydrogenase_Fe"/>
</dbReference>
<dbReference type="FunFam" id="3.40.50.1970:FF:000003">
    <property type="entry name" value="Alcohol dehydrogenase, iron-containing"/>
    <property type="match status" value="1"/>
</dbReference>